<accession>A0A6C0LJ84</accession>
<dbReference type="InterPro" id="IPR052940">
    <property type="entry name" value="Carb_Esterase_6"/>
</dbReference>
<proteinExistence type="predicted"/>
<dbReference type="PANTHER" id="PTHR31988">
    <property type="entry name" value="ESTERASE, PUTATIVE (DUF303)-RELATED"/>
    <property type="match status" value="1"/>
</dbReference>
<sequence>MSIISSIKVVDTVTGEDVFEYDSFESNGNPFKTVIETGQNGSTVESKIEISSNGVDFKLGTSDNTTGVNFVNSDGTNLFKISGDNIQDTTSTTGKCPLYIECNSGQIYRYMANGGNNSSDGWVIQNGQKYYIDKQNRMYRLLLRQDMEKTITGDPQTSAGWPTNAIISSTKEYNNTADPQTAHQFLDFSLTTAEWDEYRDEDGKLEFKKIWPDIETRFPYDASRPINFEDSSGNVVDWMTWKQTSEPGQGVDFEQIDEDNNLIYYNANSSNASTVFEGIHLDSDSNAFLDGNNSGLWFYAAGIFDTYNTAINGQMGGLTAMPIMLMNNGSWIYHTKVEVWLRVPNKVYLVAGQSNAVGFGVESQLPSYISPGQTLSNVKYWGNGYSAWQDMVAGNTNASRYFGYELPLGYLTQSSYIIKYASGGTNLHTQWDPDGANNNIYDTWLSTVMNALNALTIPYQIVGMAWMQGESDSNIGNASNYETNLTEFISSVRTAVGFPKLRFGIGKIYAPNSNQTYINIIRSAQQSVADADDNVFTIETNDLSLHDNIHYDGTSLVTMAERFISGFGPITVSTPNAPATFYTKTDQINTEITWHKLLSQDVDKDINTDISLSTPLSWTSNVIQNGYLNKNNPTYGNYANFDDGFSYVRNINNNLVLKIEWGSDTNNWEYIEQSSLPVTVRNGLNQDTDGFIPTYIISKSSSRNRGVAISTSNNTWLDTDAAATWWGALGMAMAGRQTFSGGIPAISSSNNGNIIPKTSSIWMAITGISTVSNRPNITVLDYDNSGRWWKKLIGQDLLKDYLTNAVVTATPWDPRIVLGHMWNKDKPWYGNYINLNIDYSKHIGIFGTISNSHYQFRLNYPGSGDNLIFDQKNKPLETVDGFILREVTGGGNGLSLEGISPEIHSNSWLSGRNSIINNWWYAIGVFGLHQNGIPGVEDMARIVTNVNLWIKTLISSSTDVFAIGKGLPNTWHYTTPVGIYNTESTPINLNYIYNVVPQKTITFDAVYLQYNSTNANQLVLRRYSSEGDHGLKGQFYIDITNSKNTDLRDDILNNYICIVMVIEVFTTLAQSIVISNFAESIDTSGNLTSINTVNMNVDYGVNTYELKNTIQIPSAIPSNLNGYRVGLSISDGLINTDYINLLGFRIEIQ</sequence>
<dbReference type="Gene3D" id="3.40.50.1110">
    <property type="entry name" value="SGNH hydrolase"/>
    <property type="match status" value="1"/>
</dbReference>
<dbReference type="SUPFAM" id="SSF52266">
    <property type="entry name" value="SGNH hydrolase"/>
    <property type="match status" value="1"/>
</dbReference>
<organism evidence="3">
    <name type="scientific">viral metagenome</name>
    <dbReference type="NCBI Taxonomy" id="1070528"/>
    <lineage>
        <taxon>unclassified sequences</taxon>
        <taxon>metagenomes</taxon>
        <taxon>organismal metagenomes</taxon>
    </lineage>
</organism>
<dbReference type="AlphaFoldDB" id="A0A6C0LJ84"/>
<feature type="domain" description="Sialate O-acetylesterase" evidence="2">
    <location>
        <begin position="345"/>
        <end position="564"/>
    </location>
</feature>
<protein>
    <recommendedName>
        <fullName evidence="2">Sialate O-acetylesterase domain-containing protein</fullName>
    </recommendedName>
</protein>
<dbReference type="GO" id="GO:0016787">
    <property type="term" value="F:hydrolase activity"/>
    <property type="evidence" value="ECO:0007669"/>
    <property type="project" value="UniProtKB-KW"/>
</dbReference>
<keyword evidence="1" id="KW-0378">Hydrolase</keyword>
<dbReference type="InterPro" id="IPR036514">
    <property type="entry name" value="SGNH_hydro_sf"/>
</dbReference>
<dbReference type="PANTHER" id="PTHR31988:SF19">
    <property type="entry name" value="9-O-ACETYL-N-ACETYLNEURAMINIC ACID DEACETYLASE-RELATED"/>
    <property type="match status" value="1"/>
</dbReference>
<name>A0A6C0LJ84_9ZZZZ</name>
<evidence type="ECO:0000256" key="1">
    <source>
        <dbReference type="ARBA" id="ARBA00022801"/>
    </source>
</evidence>
<dbReference type="InterPro" id="IPR005181">
    <property type="entry name" value="SASA"/>
</dbReference>
<evidence type="ECO:0000313" key="3">
    <source>
        <dbReference type="EMBL" id="QHU30577.1"/>
    </source>
</evidence>
<evidence type="ECO:0000259" key="2">
    <source>
        <dbReference type="Pfam" id="PF03629"/>
    </source>
</evidence>
<dbReference type="Pfam" id="PF03629">
    <property type="entry name" value="SASA"/>
    <property type="match status" value="1"/>
</dbReference>
<reference evidence="3" key="1">
    <citation type="journal article" date="2020" name="Nature">
        <title>Giant virus diversity and host interactions through global metagenomics.</title>
        <authorList>
            <person name="Schulz F."/>
            <person name="Roux S."/>
            <person name="Paez-Espino D."/>
            <person name="Jungbluth S."/>
            <person name="Walsh D.A."/>
            <person name="Denef V.J."/>
            <person name="McMahon K.D."/>
            <person name="Konstantinidis K.T."/>
            <person name="Eloe-Fadrosh E.A."/>
            <person name="Kyrpides N.C."/>
            <person name="Woyke T."/>
        </authorList>
    </citation>
    <scope>NUCLEOTIDE SEQUENCE</scope>
    <source>
        <strain evidence="3">GVMAG-M-3300027833-19</strain>
    </source>
</reference>
<dbReference type="EMBL" id="MN740510">
    <property type="protein sequence ID" value="QHU30577.1"/>
    <property type="molecule type" value="Genomic_DNA"/>
</dbReference>